<dbReference type="EMBL" id="JAULJQ010000007">
    <property type="protein sequence ID" value="MDO2409749.1"/>
    <property type="molecule type" value="Genomic_DNA"/>
</dbReference>
<evidence type="ECO:0000256" key="1">
    <source>
        <dbReference type="SAM" id="SignalP"/>
    </source>
</evidence>
<evidence type="ECO:0008006" key="4">
    <source>
        <dbReference type="Google" id="ProtNLM"/>
    </source>
</evidence>
<comment type="caution">
    <text evidence="2">The sequence shown here is derived from an EMBL/GenBank/DDBJ whole genome shotgun (WGS) entry which is preliminary data.</text>
</comment>
<gene>
    <name evidence="2" type="ORF">Q2362_06515</name>
</gene>
<dbReference type="RefSeq" id="WP_273930637.1">
    <property type="nucleotide sequence ID" value="NZ_JAQSLL010000004.1"/>
</dbReference>
<protein>
    <recommendedName>
        <fullName evidence="4">Flagella basal body P-ring formation protein FlgA</fullName>
    </recommendedName>
</protein>
<feature type="signal peptide" evidence="1">
    <location>
        <begin position="1"/>
        <end position="21"/>
    </location>
</feature>
<reference evidence="2 3" key="1">
    <citation type="submission" date="2023-06" db="EMBL/GenBank/DDBJ databases">
        <title>Campylobacter magnum sp. nov., isolated from cecal contents of domestic pigs (Sus scrofa domesticus).</title>
        <authorList>
            <person name="Papic B."/>
            <person name="Gruntar I."/>
        </authorList>
    </citation>
    <scope>NUCLEOTIDE SEQUENCE [LARGE SCALE GENOMIC DNA]</scope>
    <source>
        <strain evidence="3">34484-21</strain>
    </source>
</reference>
<organism evidence="2 3">
    <name type="scientific">Campylobacter magnus</name>
    <dbReference type="NCBI Taxonomy" id="3026462"/>
    <lineage>
        <taxon>Bacteria</taxon>
        <taxon>Pseudomonadati</taxon>
        <taxon>Campylobacterota</taxon>
        <taxon>Epsilonproteobacteria</taxon>
        <taxon>Campylobacterales</taxon>
        <taxon>Campylobacteraceae</taxon>
        <taxon>Campylobacter</taxon>
    </lineage>
</organism>
<keyword evidence="3" id="KW-1185">Reference proteome</keyword>
<accession>A0ABT8T985</accession>
<evidence type="ECO:0000313" key="2">
    <source>
        <dbReference type="EMBL" id="MDO2409749.1"/>
    </source>
</evidence>
<keyword evidence="1" id="KW-0732">Signal</keyword>
<feature type="chain" id="PRO_5045448905" description="Flagella basal body P-ring formation protein FlgA" evidence="1">
    <location>
        <begin position="22"/>
        <end position="144"/>
    </location>
</feature>
<name>A0ABT8T985_9BACT</name>
<proteinExistence type="predicted"/>
<dbReference type="Proteomes" id="UP001171111">
    <property type="component" value="Unassembled WGS sequence"/>
</dbReference>
<sequence>MIRYLLYTMFFGVLALAQSIADVVVVNDKNSSNKVSSLVEDKIKKMQSVRILDKAILENIQDPFEYDKVSKQDLPALGGSSENAIKVLIGSKIKVGENWLSKGDSIGTTKIVDIKTDSVLLQEKDGNIFTKKLKKGKIDGLEIK</sequence>
<evidence type="ECO:0000313" key="3">
    <source>
        <dbReference type="Proteomes" id="UP001171111"/>
    </source>
</evidence>